<feature type="compositionally biased region" description="Polar residues" evidence="1">
    <location>
        <begin position="1173"/>
        <end position="1187"/>
    </location>
</feature>
<dbReference type="PANTHER" id="PTHR38690">
    <property type="entry name" value="PROTEASE-RELATED"/>
    <property type="match status" value="1"/>
</dbReference>
<dbReference type="EMBL" id="WNKT01000041">
    <property type="protein sequence ID" value="MTW22451.1"/>
    <property type="molecule type" value="Genomic_DNA"/>
</dbReference>
<dbReference type="RefSeq" id="WP_155451014.1">
    <property type="nucleotide sequence ID" value="NZ_WNKT01000041.1"/>
</dbReference>
<accession>A0A6N8EFL9</accession>
<dbReference type="AlphaFoldDB" id="A0A6N8EFL9"/>
<feature type="region of interest" description="Disordered" evidence="1">
    <location>
        <begin position="876"/>
        <end position="900"/>
    </location>
</feature>
<feature type="compositionally biased region" description="Polar residues" evidence="1">
    <location>
        <begin position="881"/>
        <end position="891"/>
    </location>
</feature>
<dbReference type="InterPro" id="IPR025263">
    <property type="entry name" value="YhdP_central"/>
</dbReference>
<dbReference type="Proteomes" id="UP000434044">
    <property type="component" value="Unassembled WGS sequence"/>
</dbReference>
<proteinExistence type="predicted"/>
<dbReference type="InterPro" id="IPR011836">
    <property type="entry name" value="YhdP"/>
</dbReference>
<gene>
    <name evidence="3" type="ORF">GJ668_15350</name>
</gene>
<keyword evidence="4" id="KW-1185">Reference proteome</keyword>
<evidence type="ECO:0000313" key="4">
    <source>
        <dbReference type="Proteomes" id="UP000434044"/>
    </source>
</evidence>
<evidence type="ECO:0000259" key="2">
    <source>
        <dbReference type="Pfam" id="PF13116"/>
    </source>
</evidence>
<comment type="caution">
    <text evidence="3">The sequence shown here is derived from an EMBL/GenBank/DDBJ whole genome shotgun (WGS) entry which is preliminary data.</text>
</comment>
<dbReference type="OrthoDB" id="9762238at2"/>
<reference evidence="3 4" key="1">
    <citation type="submission" date="2019-11" db="EMBL/GenBank/DDBJ databases">
        <title>Whole-genome sequence of the anaerobic purple sulfur bacterium Allochromatium palmeri DSM 15591.</title>
        <authorList>
            <person name="Kyndt J.A."/>
            <person name="Meyer T.E."/>
        </authorList>
    </citation>
    <scope>NUCLEOTIDE SEQUENCE [LARGE SCALE GENOMIC DNA]</scope>
    <source>
        <strain evidence="3 4">DSM 15591</strain>
    </source>
</reference>
<dbReference type="Pfam" id="PF13116">
    <property type="entry name" value="YhdP"/>
    <property type="match status" value="1"/>
</dbReference>
<dbReference type="PANTHER" id="PTHR38690:SF1">
    <property type="entry name" value="PROTEASE"/>
    <property type="match status" value="1"/>
</dbReference>
<name>A0A6N8EFL9_9GAMM</name>
<evidence type="ECO:0000313" key="3">
    <source>
        <dbReference type="EMBL" id="MTW22451.1"/>
    </source>
</evidence>
<sequence length="1196" mass="130068">MPLLIRFTVLLTTLMLLGLVTLTLLVSVVRFAPPLAGEYRERIAEQLSEHLGYRVSIGTLRVGMAGWQPRLTLERVTLADPDAVTRALALNAVELDLNLQASLSSRSLQIAGVTLVGAHLELERGEDGRIRVRGLEALGESDPRALKQFLSQGRLDLIESEILFSDATHGGHWLRLVDTRLQVENAGERHWLDLSARPVPPVPLVRETDDDSTDSSTPEVDGQSLQLAMRLQGPPADPRAWSGRGYLRLDGANLGLLLPPGVLDQGWLDTGRTAIEGWLNLQDGRLEQALIRADVQSVRLWSDKDRHEPPPSWRLNALARVRALASGWSVQIAGLEAGVDGAALAGLDLGLRLSPDGRLLALDGRLADLDLSDLSTLLRASPWSGPDPLRTLLERHPRGRLHDLSLWFARSEDASVPPRWQFSVSLSEFGLDRQGRQPGFDGLNLVLGGDQDGGRARLDTNGLALDLNPVFDRPLRLDRLDGRLDWERQTAGGWRLVVYQLALKNADLSGQGRLELQLPGADGRPFVDLRARFQDGNGANVRPYLPAGLMHPQLLNWLETAIVSGRVTQGDLIFRGAPADYPFRKRQGRFDLKLEFEDLRLDYQPDWPAIESAAGHLRFLDEGLTIRVDRGRILDSAFSNGRVDLPDLRGLKRLSIHGEARGPFTDGRRTLAETPLADTLGQLAGILEVGGQSQLVLDIDLPLVKQRRLGVSGVLSWPAPATLGLRGTPIQLSDLGGAVRFNERGIEASSVTARLGRQPIALSLASQDDGLALAGTLDTLDLDDWPARTQSTGFDPTANDLGGVTLASLDVEVGRLRFGELTLNAFKLSGTPDASGWRLRLDARELAGRVHWPKRANGERLQLDLERVDLKPLLARPESAGTPTPVVSTPSAGPGPITGLPSLDLRVERLDWGERRLGTLDLTLRRDALGTRFPRLKLSGPGLLTVEGVGEWIRAADGGASRFNLKASVPDPGQLLSVFDEQTAIEAKTAGARVQLRWPGGPTRFAWARAEGELDIEVGAGRLLKVEPGVGRLLGFVDLGSIGRRLVLDFSDLHAQGFAFERVGGRILIGQGLARFDDFSIEGPAARVILAGVTNLASRQLDQRVLVEPRLGSSVALASAVAGGPVVGAAVYLVDRATGNTLDRLGRYEYRLAGSWNAPEWTRVGWEPFSGFGSATESENQDTQSSRDTNHFMDLP</sequence>
<evidence type="ECO:0000256" key="1">
    <source>
        <dbReference type="SAM" id="MobiDB-lite"/>
    </source>
</evidence>
<feature type="region of interest" description="Disordered" evidence="1">
    <location>
        <begin position="1172"/>
        <end position="1196"/>
    </location>
</feature>
<feature type="region of interest" description="Disordered" evidence="1">
    <location>
        <begin position="202"/>
        <end position="221"/>
    </location>
</feature>
<feature type="domain" description="YhdP central" evidence="2">
    <location>
        <begin position="1"/>
        <end position="767"/>
    </location>
</feature>
<organism evidence="3 4">
    <name type="scientific">Allochromatium palmeri</name>
    <dbReference type="NCBI Taxonomy" id="231048"/>
    <lineage>
        <taxon>Bacteria</taxon>
        <taxon>Pseudomonadati</taxon>
        <taxon>Pseudomonadota</taxon>
        <taxon>Gammaproteobacteria</taxon>
        <taxon>Chromatiales</taxon>
        <taxon>Chromatiaceae</taxon>
        <taxon>Allochromatium</taxon>
    </lineage>
</organism>
<protein>
    <recommendedName>
        <fullName evidence="2">YhdP central domain-containing protein</fullName>
    </recommendedName>
</protein>